<dbReference type="Proteomes" id="UP000001194">
    <property type="component" value="Unassembled WGS sequence"/>
</dbReference>
<dbReference type="GeneID" id="6083573"/>
<reference evidence="1 2" key="1">
    <citation type="journal article" date="2008" name="Nature">
        <title>The genome of Laccaria bicolor provides insights into mycorrhizal symbiosis.</title>
        <authorList>
            <person name="Martin F."/>
            <person name="Aerts A."/>
            <person name="Ahren D."/>
            <person name="Brun A."/>
            <person name="Danchin E.G.J."/>
            <person name="Duchaussoy F."/>
            <person name="Gibon J."/>
            <person name="Kohler A."/>
            <person name="Lindquist E."/>
            <person name="Pereda V."/>
            <person name="Salamov A."/>
            <person name="Shapiro H.J."/>
            <person name="Wuyts J."/>
            <person name="Blaudez D."/>
            <person name="Buee M."/>
            <person name="Brokstein P."/>
            <person name="Canbaeck B."/>
            <person name="Cohen D."/>
            <person name="Courty P.E."/>
            <person name="Coutinho P.M."/>
            <person name="Delaruelle C."/>
            <person name="Detter J.C."/>
            <person name="Deveau A."/>
            <person name="DiFazio S."/>
            <person name="Duplessis S."/>
            <person name="Fraissinet-Tachet L."/>
            <person name="Lucic E."/>
            <person name="Frey-Klett P."/>
            <person name="Fourrey C."/>
            <person name="Feussner I."/>
            <person name="Gay G."/>
            <person name="Grimwood J."/>
            <person name="Hoegger P.J."/>
            <person name="Jain P."/>
            <person name="Kilaru S."/>
            <person name="Labbe J."/>
            <person name="Lin Y.C."/>
            <person name="Legue V."/>
            <person name="Le Tacon F."/>
            <person name="Marmeisse R."/>
            <person name="Melayah D."/>
            <person name="Montanini B."/>
            <person name="Muratet M."/>
            <person name="Nehls U."/>
            <person name="Niculita-Hirzel H."/>
            <person name="Oudot-Le Secq M.P."/>
            <person name="Peter M."/>
            <person name="Quesneville H."/>
            <person name="Rajashekar B."/>
            <person name="Reich M."/>
            <person name="Rouhier N."/>
            <person name="Schmutz J."/>
            <person name="Yin T."/>
            <person name="Chalot M."/>
            <person name="Henrissat B."/>
            <person name="Kuees U."/>
            <person name="Lucas S."/>
            <person name="Van de Peer Y."/>
            <person name="Podila G.K."/>
            <person name="Polle A."/>
            <person name="Pukkila P.J."/>
            <person name="Richardson P.M."/>
            <person name="Rouze P."/>
            <person name="Sanders I.R."/>
            <person name="Stajich J.E."/>
            <person name="Tunlid A."/>
            <person name="Tuskan G."/>
            <person name="Grigoriev I.V."/>
        </authorList>
    </citation>
    <scope>NUCLEOTIDE SEQUENCE [LARGE SCALE GENOMIC DNA]</scope>
    <source>
        <strain evidence="2">S238N-H82 / ATCC MYA-4686</strain>
    </source>
</reference>
<dbReference type="AlphaFoldDB" id="B0DVG7"/>
<sequence>MPVKKGDFLRVIDSATVTHIQVHIIWQQSLQSRSQDYYIVTYTNITRASEDEHSGLLYIQKDMLDDFRAKHVPGEKGITFIVDDTFQYGQDTTHSHRWLAFHDKSQKMYQNRFFERMGSVKFSDAVIEMADKDEYLRDF</sequence>
<evidence type="ECO:0000313" key="2">
    <source>
        <dbReference type="Proteomes" id="UP000001194"/>
    </source>
</evidence>
<gene>
    <name evidence="1" type="ORF">LACBIDRAFT_310976</name>
</gene>
<dbReference type="OrthoDB" id="3334523at2759"/>
<keyword evidence="2" id="KW-1185">Reference proteome</keyword>
<dbReference type="KEGG" id="lbc:LACBIDRAFT_310976"/>
<dbReference type="RefSeq" id="XP_001887925.1">
    <property type="nucleotide sequence ID" value="XM_001887890.1"/>
</dbReference>
<dbReference type="HOGENOM" id="CLU_117772_0_0_1"/>
<protein>
    <submittedName>
        <fullName evidence="1">Predicted protein</fullName>
    </submittedName>
</protein>
<accession>B0DVG7</accession>
<dbReference type="EMBL" id="DS547139">
    <property type="protein sequence ID" value="EDR01380.1"/>
    <property type="molecule type" value="Genomic_DNA"/>
</dbReference>
<organism evidence="2">
    <name type="scientific">Laccaria bicolor (strain S238N-H82 / ATCC MYA-4686)</name>
    <name type="common">Bicoloured deceiver</name>
    <name type="synonym">Laccaria laccata var. bicolor</name>
    <dbReference type="NCBI Taxonomy" id="486041"/>
    <lineage>
        <taxon>Eukaryota</taxon>
        <taxon>Fungi</taxon>
        <taxon>Dikarya</taxon>
        <taxon>Basidiomycota</taxon>
        <taxon>Agaricomycotina</taxon>
        <taxon>Agaricomycetes</taxon>
        <taxon>Agaricomycetidae</taxon>
        <taxon>Agaricales</taxon>
        <taxon>Agaricineae</taxon>
        <taxon>Hydnangiaceae</taxon>
        <taxon>Laccaria</taxon>
    </lineage>
</organism>
<proteinExistence type="predicted"/>
<name>B0DVG7_LACBS</name>
<evidence type="ECO:0000313" key="1">
    <source>
        <dbReference type="EMBL" id="EDR01380.1"/>
    </source>
</evidence>
<dbReference type="InParanoid" id="B0DVG7"/>